<evidence type="ECO:0000313" key="1">
    <source>
        <dbReference type="EMBL" id="KAK6770636.1"/>
    </source>
</evidence>
<accession>A0AAN8SZH6</accession>
<protein>
    <submittedName>
        <fullName evidence="2">Uncharacterized protein</fullName>
    </submittedName>
</protein>
<sequence length="15" mass="1785">MRRKEIVLKGNSLLK</sequence>
<dbReference type="Proteomes" id="UP001371456">
    <property type="component" value="Unassembled WGS sequence"/>
</dbReference>
<name>A0AAN8SZH6_SOLBU</name>
<gene>
    <name evidence="2" type="ORF">RDI58_030056</name>
    <name evidence="1" type="ORF">RDI58_032109</name>
</gene>
<proteinExistence type="predicted"/>
<reference evidence="2 3" key="1">
    <citation type="submission" date="2024-02" db="EMBL/GenBank/DDBJ databases">
        <title>de novo genome assembly of Solanum bulbocastanum strain 11H21.</title>
        <authorList>
            <person name="Hosaka A.J."/>
        </authorList>
    </citation>
    <scope>NUCLEOTIDE SEQUENCE [LARGE SCALE GENOMIC DNA]</scope>
    <source>
        <tissue evidence="2">Young leaves</tissue>
    </source>
</reference>
<evidence type="ECO:0000313" key="2">
    <source>
        <dbReference type="EMBL" id="KAK6774816.1"/>
    </source>
</evidence>
<dbReference type="EMBL" id="JBANQN010000012">
    <property type="protein sequence ID" value="KAK6774816.1"/>
    <property type="molecule type" value="Genomic_DNA"/>
</dbReference>
<keyword evidence="3" id="KW-1185">Reference proteome</keyword>
<dbReference type="EMBL" id="JBANQN010000445">
    <property type="protein sequence ID" value="KAK6770636.1"/>
    <property type="molecule type" value="Genomic_DNA"/>
</dbReference>
<organism evidence="2 3">
    <name type="scientific">Solanum bulbocastanum</name>
    <name type="common">Wild potato</name>
    <dbReference type="NCBI Taxonomy" id="147425"/>
    <lineage>
        <taxon>Eukaryota</taxon>
        <taxon>Viridiplantae</taxon>
        <taxon>Streptophyta</taxon>
        <taxon>Embryophyta</taxon>
        <taxon>Tracheophyta</taxon>
        <taxon>Spermatophyta</taxon>
        <taxon>Magnoliopsida</taxon>
        <taxon>eudicotyledons</taxon>
        <taxon>Gunneridae</taxon>
        <taxon>Pentapetalae</taxon>
        <taxon>asterids</taxon>
        <taxon>lamiids</taxon>
        <taxon>Solanales</taxon>
        <taxon>Solanaceae</taxon>
        <taxon>Solanoideae</taxon>
        <taxon>Solaneae</taxon>
        <taxon>Solanum</taxon>
    </lineage>
</organism>
<comment type="caution">
    <text evidence="2">The sequence shown here is derived from an EMBL/GenBank/DDBJ whole genome shotgun (WGS) entry which is preliminary data.</text>
</comment>
<evidence type="ECO:0000313" key="3">
    <source>
        <dbReference type="Proteomes" id="UP001371456"/>
    </source>
</evidence>